<dbReference type="GO" id="GO:0032993">
    <property type="term" value="C:protein-DNA complex"/>
    <property type="evidence" value="ECO:0007669"/>
    <property type="project" value="TreeGrafter"/>
</dbReference>
<dbReference type="PRINTS" id="PR00039">
    <property type="entry name" value="HTHLYSR"/>
</dbReference>
<dbReference type="PANTHER" id="PTHR30346:SF0">
    <property type="entry name" value="HCA OPERON TRANSCRIPTIONAL ACTIVATOR HCAR"/>
    <property type="match status" value="1"/>
</dbReference>
<proteinExistence type="inferred from homology"/>
<dbReference type="SUPFAM" id="SSF46785">
    <property type="entry name" value="Winged helix' DNA-binding domain"/>
    <property type="match status" value="1"/>
</dbReference>
<name>A0A9X3MX69_9ACTN</name>
<dbReference type="InterPro" id="IPR000847">
    <property type="entry name" value="LysR_HTH_N"/>
</dbReference>
<dbReference type="InterPro" id="IPR005119">
    <property type="entry name" value="LysR_subst-bd"/>
</dbReference>
<reference evidence="6" key="1">
    <citation type="submission" date="2022-10" db="EMBL/GenBank/DDBJ databases">
        <title>The WGS of Solirubrobacter ginsenosidimutans DSM 21036.</title>
        <authorList>
            <person name="Jiang Z."/>
        </authorList>
    </citation>
    <scope>NUCLEOTIDE SEQUENCE</scope>
    <source>
        <strain evidence="6">DSM 21036</strain>
    </source>
</reference>
<protein>
    <submittedName>
        <fullName evidence="6">LysR family transcriptional regulator</fullName>
    </submittedName>
</protein>
<dbReference type="InterPro" id="IPR036390">
    <property type="entry name" value="WH_DNA-bd_sf"/>
</dbReference>
<dbReference type="Gene3D" id="3.40.190.10">
    <property type="entry name" value="Periplasmic binding protein-like II"/>
    <property type="match status" value="2"/>
</dbReference>
<dbReference type="Gene3D" id="1.10.10.10">
    <property type="entry name" value="Winged helix-like DNA-binding domain superfamily/Winged helix DNA-binding domain"/>
    <property type="match status" value="1"/>
</dbReference>
<gene>
    <name evidence="6" type="ORF">OM076_29260</name>
</gene>
<comment type="similarity">
    <text evidence="1">Belongs to the LysR transcriptional regulatory family.</text>
</comment>
<keyword evidence="4" id="KW-0804">Transcription</keyword>
<dbReference type="GO" id="GO:0003677">
    <property type="term" value="F:DNA binding"/>
    <property type="evidence" value="ECO:0007669"/>
    <property type="project" value="UniProtKB-KW"/>
</dbReference>
<dbReference type="Pfam" id="PF03466">
    <property type="entry name" value="LysR_substrate"/>
    <property type="match status" value="1"/>
</dbReference>
<evidence type="ECO:0000313" key="7">
    <source>
        <dbReference type="Proteomes" id="UP001149140"/>
    </source>
</evidence>
<keyword evidence="7" id="KW-1185">Reference proteome</keyword>
<evidence type="ECO:0000259" key="5">
    <source>
        <dbReference type="PROSITE" id="PS50931"/>
    </source>
</evidence>
<accession>A0A9X3MX69</accession>
<keyword evidence="3" id="KW-0238">DNA-binding</keyword>
<dbReference type="Proteomes" id="UP001149140">
    <property type="component" value="Unassembled WGS sequence"/>
</dbReference>
<dbReference type="AlphaFoldDB" id="A0A9X3MX69"/>
<dbReference type="InterPro" id="IPR036388">
    <property type="entry name" value="WH-like_DNA-bd_sf"/>
</dbReference>
<dbReference type="GO" id="GO:0003700">
    <property type="term" value="F:DNA-binding transcription factor activity"/>
    <property type="evidence" value="ECO:0007669"/>
    <property type="project" value="InterPro"/>
</dbReference>
<dbReference type="RefSeq" id="WP_270043650.1">
    <property type="nucleotide sequence ID" value="NZ_JAPDOD010000033.1"/>
</dbReference>
<dbReference type="PROSITE" id="PS50931">
    <property type="entry name" value="HTH_LYSR"/>
    <property type="match status" value="1"/>
</dbReference>
<evidence type="ECO:0000256" key="1">
    <source>
        <dbReference type="ARBA" id="ARBA00009437"/>
    </source>
</evidence>
<evidence type="ECO:0000256" key="4">
    <source>
        <dbReference type="ARBA" id="ARBA00023163"/>
    </source>
</evidence>
<dbReference type="EMBL" id="JAPDOD010000033">
    <property type="protein sequence ID" value="MDA0164395.1"/>
    <property type="molecule type" value="Genomic_DNA"/>
</dbReference>
<evidence type="ECO:0000256" key="3">
    <source>
        <dbReference type="ARBA" id="ARBA00023125"/>
    </source>
</evidence>
<dbReference type="FunFam" id="1.10.10.10:FF:000001">
    <property type="entry name" value="LysR family transcriptional regulator"/>
    <property type="match status" value="1"/>
</dbReference>
<dbReference type="SUPFAM" id="SSF53850">
    <property type="entry name" value="Periplasmic binding protein-like II"/>
    <property type="match status" value="1"/>
</dbReference>
<evidence type="ECO:0000256" key="2">
    <source>
        <dbReference type="ARBA" id="ARBA00023015"/>
    </source>
</evidence>
<organism evidence="6 7">
    <name type="scientific">Solirubrobacter ginsenosidimutans</name>
    <dbReference type="NCBI Taxonomy" id="490573"/>
    <lineage>
        <taxon>Bacteria</taxon>
        <taxon>Bacillati</taxon>
        <taxon>Actinomycetota</taxon>
        <taxon>Thermoleophilia</taxon>
        <taxon>Solirubrobacterales</taxon>
        <taxon>Solirubrobacteraceae</taxon>
        <taxon>Solirubrobacter</taxon>
    </lineage>
</organism>
<dbReference type="Pfam" id="PF00126">
    <property type="entry name" value="HTH_1"/>
    <property type="match status" value="1"/>
</dbReference>
<keyword evidence="2" id="KW-0805">Transcription regulation</keyword>
<feature type="domain" description="HTH lysR-type" evidence="5">
    <location>
        <begin position="1"/>
        <end position="58"/>
    </location>
</feature>
<dbReference type="PANTHER" id="PTHR30346">
    <property type="entry name" value="TRANSCRIPTIONAL DUAL REGULATOR HCAR-RELATED"/>
    <property type="match status" value="1"/>
</dbReference>
<sequence>MELRHLRYFVAIAEERSFTGAAERLWIAQPGLSSQIRRLEGELGVTLFTRHSRGVDLTDAGELLLERARLALAAADSALATGRDLQAGLVGSVRLGLADEAPAGVTPGLLAAFGRDRPDVEVTVVTSYAGALLRDLHDGRLDAVIAPSAIGTANLRSLRIASEPWSVLVAHGHRLATPGPISATALNRERIVTTGHRDGAGYDRAVSELLDSLGVTAELVPGGPGPALHAAVAAGEALALASAPTAGLIARPLTPTRRLRFALIRRDETPSPALRELITSAQAAAAPSSLRVLEAVA</sequence>
<evidence type="ECO:0000313" key="6">
    <source>
        <dbReference type="EMBL" id="MDA0164395.1"/>
    </source>
</evidence>
<comment type="caution">
    <text evidence="6">The sequence shown here is derived from an EMBL/GenBank/DDBJ whole genome shotgun (WGS) entry which is preliminary data.</text>
</comment>